<evidence type="ECO:0000313" key="3">
    <source>
        <dbReference type="Proteomes" id="UP000076603"/>
    </source>
</evidence>
<feature type="compositionally biased region" description="Low complexity" evidence="1">
    <location>
        <begin position="1"/>
        <end position="23"/>
    </location>
</feature>
<dbReference type="PATRIC" id="fig|1121326.3.peg.595"/>
<dbReference type="STRING" id="1121326.CLMAG_06390"/>
<dbReference type="Proteomes" id="UP000076603">
    <property type="component" value="Unassembled WGS sequence"/>
</dbReference>
<organism evidence="2 3">
    <name type="scientific">Clostridium magnum DSM 2767</name>
    <dbReference type="NCBI Taxonomy" id="1121326"/>
    <lineage>
        <taxon>Bacteria</taxon>
        <taxon>Bacillati</taxon>
        <taxon>Bacillota</taxon>
        <taxon>Clostridia</taxon>
        <taxon>Eubacteriales</taxon>
        <taxon>Clostridiaceae</taxon>
        <taxon>Clostridium</taxon>
    </lineage>
</organism>
<keyword evidence="3" id="KW-1185">Reference proteome</keyword>
<dbReference type="EMBL" id="LWAE01000001">
    <property type="protein sequence ID" value="KZL93593.1"/>
    <property type="molecule type" value="Genomic_DNA"/>
</dbReference>
<protein>
    <submittedName>
        <fullName evidence="2">Uncharacterized protein</fullName>
    </submittedName>
</protein>
<evidence type="ECO:0000313" key="2">
    <source>
        <dbReference type="EMBL" id="KZL93593.1"/>
    </source>
</evidence>
<accession>A0A162U6F6</accession>
<dbReference type="AlphaFoldDB" id="A0A162U6F6"/>
<dbReference type="RefSeq" id="WP_066617815.1">
    <property type="nucleotide sequence ID" value="NZ_FQXL01000031.1"/>
</dbReference>
<proteinExistence type="predicted"/>
<reference evidence="2 3" key="1">
    <citation type="submission" date="2016-04" db="EMBL/GenBank/DDBJ databases">
        <title>Genome sequence of Clostridium magnum DSM 2767.</title>
        <authorList>
            <person name="Poehlein A."/>
            <person name="Uhlig R."/>
            <person name="Fischer R."/>
            <person name="Bahl H."/>
            <person name="Daniel R."/>
        </authorList>
    </citation>
    <scope>NUCLEOTIDE SEQUENCE [LARGE SCALE GENOMIC DNA]</scope>
    <source>
        <strain evidence="2 3">DSM 2767</strain>
    </source>
</reference>
<name>A0A162U6F6_9CLOT</name>
<gene>
    <name evidence="2" type="ORF">CLMAG_06390</name>
</gene>
<evidence type="ECO:0000256" key="1">
    <source>
        <dbReference type="SAM" id="MobiDB-lite"/>
    </source>
</evidence>
<feature type="region of interest" description="Disordered" evidence="1">
    <location>
        <begin position="1"/>
        <end position="27"/>
    </location>
</feature>
<feature type="region of interest" description="Disordered" evidence="1">
    <location>
        <begin position="55"/>
        <end position="79"/>
    </location>
</feature>
<sequence>MSVDDNSYNSNNNNGSEENNTITNEDEKIKNDFATIYEHDNGVLSLIPGYNPEEPIKKHKKNNKTETEHSIVMNSLETI</sequence>
<comment type="caution">
    <text evidence="2">The sequence shown here is derived from an EMBL/GenBank/DDBJ whole genome shotgun (WGS) entry which is preliminary data.</text>
</comment>